<dbReference type="EMBL" id="CZAL01000002">
    <property type="protein sequence ID" value="CUO80920.1"/>
    <property type="molecule type" value="Genomic_DNA"/>
</dbReference>
<gene>
    <name evidence="1" type="ORF">ERS852498_00539</name>
    <name evidence="2" type="ORF">L0N21_09655</name>
</gene>
<dbReference type="Proteomes" id="UP000095709">
    <property type="component" value="Unassembled WGS sequence"/>
</dbReference>
<sequence length="69" mass="8474">MRREKMKKKKSIWKRIVLGVLLVIKMKFKQGKRKTFNRIRQVAKWIANIRFDSYPRVICKKRLAEKQEV</sequence>
<reference evidence="2" key="2">
    <citation type="submission" date="2022-01" db="EMBL/GenBank/DDBJ databases">
        <title>Collection of gut derived symbiotic bacterial strains cultured from healthy donors.</title>
        <authorList>
            <person name="Lin H."/>
            <person name="Kohout C."/>
            <person name="Waligurski E."/>
            <person name="Pamer E.G."/>
        </authorList>
    </citation>
    <scope>NUCLEOTIDE SEQUENCE</scope>
    <source>
        <strain evidence="2">DFI.5.49</strain>
    </source>
</reference>
<dbReference type="Proteomes" id="UP001199915">
    <property type="component" value="Unassembled WGS sequence"/>
</dbReference>
<protein>
    <submittedName>
        <fullName evidence="1">Uncharacterized protein</fullName>
    </submittedName>
</protein>
<dbReference type="EMBL" id="JAKNFS010000012">
    <property type="protein sequence ID" value="MCG4765772.1"/>
    <property type="molecule type" value="Genomic_DNA"/>
</dbReference>
<evidence type="ECO:0000313" key="3">
    <source>
        <dbReference type="Proteomes" id="UP000095709"/>
    </source>
</evidence>
<accession>A0A174I6T7</accession>
<evidence type="ECO:0000313" key="2">
    <source>
        <dbReference type="EMBL" id="MCG4765772.1"/>
    </source>
</evidence>
<name>A0A174I6T7_9FIRM</name>
<dbReference type="AlphaFoldDB" id="A0A174I6T7"/>
<organism evidence="1 3">
    <name type="scientific">Fusicatenibacter saccharivorans</name>
    <dbReference type="NCBI Taxonomy" id="1150298"/>
    <lineage>
        <taxon>Bacteria</taxon>
        <taxon>Bacillati</taxon>
        <taxon>Bacillota</taxon>
        <taxon>Clostridia</taxon>
        <taxon>Lachnospirales</taxon>
        <taxon>Lachnospiraceae</taxon>
        <taxon>Fusicatenibacter</taxon>
    </lineage>
</organism>
<dbReference type="RefSeq" id="WP_055265367.1">
    <property type="nucleotide sequence ID" value="NZ_CZAL01000002.1"/>
</dbReference>
<reference evidence="1 3" key="1">
    <citation type="submission" date="2015-09" db="EMBL/GenBank/DDBJ databases">
        <authorList>
            <consortium name="Pathogen Informatics"/>
        </authorList>
    </citation>
    <scope>NUCLEOTIDE SEQUENCE [LARGE SCALE GENOMIC DNA]</scope>
    <source>
        <strain evidence="1 3">2789STDY5834885</strain>
    </source>
</reference>
<proteinExistence type="predicted"/>
<evidence type="ECO:0000313" key="1">
    <source>
        <dbReference type="EMBL" id="CUO80920.1"/>
    </source>
</evidence>